<evidence type="ECO:0000313" key="3">
    <source>
        <dbReference type="Proteomes" id="UP000694906"/>
    </source>
</evidence>
<evidence type="ECO:0000259" key="1">
    <source>
        <dbReference type="Pfam" id="PF11962"/>
    </source>
</evidence>
<dbReference type="Pfam" id="PF11962">
    <property type="entry name" value="Peptidase_G2"/>
    <property type="match status" value="1"/>
</dbReference>
<dbReference type="Gene3D" id="2.160.20.10">
    <property type="entry name" value="Single-stranded right-handed beta-helix, Pectin lyase-like"/>
    <property type="match status" value="1"/>
</dbReference>
<reference evidence="4" key="1">
    <citation type="submission" date="2025-08" db="UniProtKB">
        <authorList>
            <consortium name="RefSeq"/>
        </authorList>
    </citation>
    <scope>IDENTIFICATION</scope>
</reference>
<dbReference type="Proteomes" id="UP000694906">
    <property type="component" value="Unplaced"/>
</dbReference>
<keyword evidence="3" id="KW-1185">Reference proteome</keyword>
<dbReference type="GeneID" id="110347611"/>
<organism evidence="3 4">
    <name type="scientific">Heterocephalus glaber</name>
    <name type="common">Naked mole rat</name>
    <dbReference type="NCBI Taxonomy" id="10181"/>
    <lineage>
        <taxon>Eukaryota</taxon>
        <taxon>Metazoa</taxon>
        <taxon>Chordata</taxon>
        <taxon>Craniata</taxon>
        <taxon>Vertebrata</taxon>
        <taxon>Euteleostomi</taxon>
        <taxon>Mammalia</taxon>
        <taxon>Eutheria</taxon>
        <taxon>Euarchontoglires</taxon>
        <taxon>Glires</taxon>
        <taxon>Rodentia</taxon>
        <taxon>Hystricomorpha</taxon>
        <taxon>Bathyergidae</taxon>
        <taxon>Heterocephalus</taxon>
    </lineage>
</organism>
<dbReference type="Gene3D" id="4.10.80.40">
    <property type="entry name" value="succinate dehydrogenase protein domain"/>
    <property type="match status" value="1"/>
</dbReference>
<feature type="domain" description="Rhamnogalacturonase A/B/Epimerase-like pectate lyase" evidence="2">
    <location>
        <begin position="132"/>
        <end position="364"/>
    </location>
</feature>
<dbReference type="SMART" id="SM00710">
    <property type="entry name" value="PbH1"/>
    <property type="match status" value="7"/>
</dbReference>
<dbReference type="InterPro" id="IPR011050">
    <property type="entry name" value="Pectin_lyase_fold/virulence"/>
</dbReference>
<dbReference type="AlphaFoldDB" id="A0AAX6SFU3"/>
<protein>
    <submittedName>
        <fullName evidence="4">Uncharacterized protein LOC110347611</fullName>
    </submittedName>
</protein>
<dbReference type="InterPro" id="IPR024535">
    <property type="entry name" value="RHGA/B-epi-like_pectate_lyase"/>
</dbReference>
<dbReference type="InterPro" id="IPR021865">
    <property type="entry name" value="Peptidase_G2"/>
</dbReference>
<name>A0AAX6SFU3_HETGA</name>
<dbReference type="InterPro" id="IPR006626">
    <property type="entry name" value="PbH1"/>
</dbReference>
<dbReference type="SUPFAM" id="SSF51126">
    <property type="entry name" value="Pectin lyase-like"/>
    <property type="match status" value="1"/>
</dbReference>
<evidence type="ECO:0000259" key="2">
    <source>
        <dbReference type="Pfam" id="PF12708"/>
    </source>
</evidence>
<dbReference type="InterPro" id="IPR012334">
    <property type="entry name" value="Pectin_lyas_fold"/>
</dbReference>
<proteinExistence type="predicted"/>
<gene>
    <name evidence="4" type="primary">LOC110347611</name>
</gene>
<sequence>MHMLLFTDFPIELGQEFRYKTVENFKRLINYHAVLNERINKHKTEEKHAHHAKQIDYKLSNVHDELQYQDGRIEGLVIGHNGNGVEEVKDSRTALDGSNHDLLSVRLKYDFQIINKTIEDNYNKLNSKIERIINVNDYGADPTGQTDSTEAFKKAVRGGNVHAHMTAGTYIISGLKLPNNTVLSGEGIDITNLKIADTAPAQTIGITNEDMTGNATNIYIDNFTIDGNRYRQNKVLQPAGGSLSSNVRFAGVKFGGAYKVKSIDGLLHGFDITYASDEYYYQGDGVRVSEALESKYVTIDSCIAKGFGDDGITTHHSRYLTISNNYSADPVAASQPNNNGIEVDDASQHVMLSNNITENCFGGLEIKAHETATAPNNILINGHQSIHCVRAYNWRHIGHHKATDPQTKSAHSIVANGITAIEPVDNGKYPGATPRAMIVSAYRNVQVNGFTAIGSGEFMAGQPAIAVQYRAENVMLNNLNITGFVNASEDIKIMGGNNRPKNVTISNLNIWNSSKNIAIGGGSKVYDTRIINANLQGNGTGTGVFMYSNTAELIGVQATGYTNAADIAGKKYNKAPTVVKGGFSAGSTGSAAVAERSAVIASTGNTFAFSDRSWAAGTGMNSKVYGSRSAIINSLESETTQGNHTQTIMNSRGVKTNQNYVIAMGYGTGGASTANTSLEIRPISGNLNTKGQVQSGQNFGDYAEYYESQSGQPILLGTIVTLDGRYIRKANINDEPLGIISGTAGIILGDQMWHHKDKFLKNEFGVTLTELVKKQWQDDEGNWYSEEVELPIENPDFDSSKDEEYLSRSERPEWNVVGLMGQIFTRIDGTVSVNDKIKANKGIGTKDNNNGFYRVLEVTTPFDSEKGYGVAVVQVK</sequence>
<dbReference type="Pfam" id="PF12708">
    <property type="entry name" value="Pect-lyase_RHGA_epim"/>
    <property type="match status" value="1"/>
</dbReference>
<dbReference type="RefSeq" id="XP_021108271.1">
    <property type="nucleotide sequence ID" value="XM_021252612.1"/>
</dbReference>
<dbReference type="Gene3D" id="2.40.300.10">
    <property type="entry name" value="Head decoration protein D"/>
    <property type="match status" value="1"/>
</dbReference>
<accession>A0AAX6SFU3</accession>
<feature type="domain" description="Peptidase G2 IMC autoproteolytic cleavage" evidence="1">
    <location>
        <begin position="647"/>
        <end position="876"/>
    </location>
</feature>
<evidence type="ECO:0000313" key="4">
    <source>
        <dbReference type="RefSeq" id="XP_021108271.1"/>
    </source>
</evidence>